<dbReference type="Pfam" id="PF15905">
    <property type="entry name" value="HMMR_N"/>
    <property type="match status" value="1"/>
</dbReference>
<feature type="compositionally biased region" description="Basic and acidic residues" evidence="2">
    <location>
        <begin position="1067"/>
        <end position="1078"/>
    </location>
</feature>
<dbReference type="PANTHER" id="PTHR19327">
    <property type="entry name" value="GOLGIN"/>
    <property type="match status" value="1"/>
</dbReference>
<evidence type="ECO:0000313" key="3">
    <source>
        <dbReference type="EMBL" id="CDW41028.1"/>
    </source>
</evidence>
<dbReference type="EMBL" id="HACA01023667">
    <property type="protein sequence ID" value="CDW41028.1"/>
    <property type="molecule type" value="Transcribed_RNA"/>
</dbReference>
<name>A0A0K2URZ3_LEPSM</name>
<feature type="compositionally biased region" description="Pro residues" evidence="2">
    <location>
        <begin position="39"/>
        <end position="56"/>
    </location>
</feature>
<feature type="coiled-coil region" evidence="1">
    <location>
        <begin position="110"/>
        <end position="168"/>
    </location>
</feature>
<dbReference type="OrthoDB" id="6374570at2759"/>
<feature type="coiled-coil region" evidence="1">
    <location>
        <begin position="1261"/>
        <end position="1288"/>
    </location>
</feature>
<dbReference type="PANTHER" id="PTHR19327:SF0">
    <property type="entry name" value="GOLGIN SUBFAMILY A MEMBER 4"/>
    <property type="match status" value="1"/>
</dbReference>
<dbReference type="Gene3D" id="1.10.287.1490">
    <property type="match status" value="1"/>
</dbReference>
<evidence type="ECO:0000256" key="1">
    <source>
        <dbReference type="SAM" id="Coils"/>
    </source>
</evidence>
<proteinExistence type="predicted"/>
<organism evidence="3">
    <name type="scientific">Lepeophtheirus salmonis</name>
    <name type="common">Salmon louse</name>
    <name type="synonym">Caligus salmonis</name>
    <dbReference type="NCBI Taxonomy" id="72036"/>
    <lineage>
        <taxon>Eukaryota</taxon>
        <taxon>Metazoa</taxon>
        <taxon>Ecdysozoa</taxon>
        <taxon>Arthropoda</taxon>
        <taxon>Crustacea</taxon>
        <taxon>Multicrustacea</taxon>
        <taxon>Hexanauplia</taxon>
        <taxon>Copepoda</taxon>
        <taxon>Siphonostomatoida</taxon>
        <taxon>Caligidae</taxon>
        <taxon>Lepeophtheirus</taxon>
    </lineage>
</organism>
<reference evidence="3" key="1">
    <citation type="submission" date="2014-05" db="EMBL/GenBank/DDBJ databases">
        <authorList>
            <person name="Chronopoulou M."/>
        </authorList>
    </citation>
    <scope>NUCLEOTIDE SEQUENCE</scope>
    <source>
        <tissue evidence="3">Whole organism</tissue>
    </source>
</reference>
<evidence type="ECO:0000256" key="2">
    <source>
        <dbReference type="SAM" id="MobiDB-lite"/>
    </source>
</evidence>
<feature type="coiled-coil region" evidence="1">
    <location>
        <begin position="1315"/>
        <end position="1468"/>
    </location>
</feature>
<protein>
    <submittedName>
        <fullName evidence="3">Uncharacterized protein</fullName>
    </submittedName>
</protein>
<feature type="region of interest" description="Disordered" evidence="2">
    <location>
        <begin position="1048"/>
        <end position="1078"/>
    </location>
</feature>
<accession>A0A0K2URZ3</accession>
<feature type="coiled-coil region" evidence="1">
    <location>
        <begin position="320"/>
        <end position="989"/>
    </location>
</feature>
<sequence>NPCRVKICGKNCGFSISYIKKVSFLAMESNGNPSRQHFKPPPNRPPPPIVPPPIAPGSPMVSRKTRNSSAERFNPVRRTPPKHPLFNNNGNNNGSSSRGSSCEVHGPSTVEQFEQQKVFLQNALKDKENLSIVCSNQSAKLNKLESERNEWQRKIIETEREKRDLMDRITQEGSQSLKKIEKQKRDHEKIQTECTVIMKERNEAINQISSDMKEIERLEQERVQLYGRIDALERERSAEKPPPPPPPSSQNEFLKLKSSLSQISSENNELRKQLSDSIRDKEIVAEKLHCAIKSKESLSSELKETLTNSSSQTLEFSKQINDVKRTENNLKIEITKLKKENLLISEDFIKVKDELHKSDRLKRDATSQIETLSNEIRSLRAAKESKDRDLKKIECSQTDIAESNVRLLKEIEDAKSLIKSSQNENDKLHLEFINFKSSSDDKIKSLESQLKSNQGQELERNNLIRDLKNKIEKFENEKKNVIKSEKTKRDSVHQRLETEKKEAEDKLEKMRIQFEKIAIESKRKMTQLEDDRNTHQSYISEFKANLEKKDEENRSLQKKYSILQNECNKFKNTSKTDIARVEKEVEDTENRLNDSRRKCDNFQKQIESLSLTSSKLKDEKDKYEKRIFELEKDVATKNKEFNSKESQISADKRKIEKTLEDKSNKISLLQSEIESLTSKYEKENDYLNKCLKDMKDKLNQVQRKSNNMEQQYSNEMNSKVNNLNSTIENYKTQICELNSERELLCSSSTEEKEKLQMSKDEEISNLQSKIEDLKKKLSSYSKKIKDLENVKKESEGIMQKASQENQSLIKKVSTLEGLSRRLEAEKNKAEKAIEEAGKSYKTLQSKFDKLTNEKMELNKKLEGFLKESKSGNDKTQKRTRDLEQRIKEKDNEISNKVREFDKERSDLKLQNQRDISEYIAKLNNLTKEKSETMTNLNNQTRKFQEERDTLQNKFKTEISTLKSKLESLKTDSNKAKKELESQLEKALAESHPPLEVELKRLIETGQLPPKIKSLIIELSTKAKPVNGEYPNLKIEKVEEIKARLKEAEDKTSELSKALTETQSALKESQEENSKLSSSLEEKKSKKVVSFARESSTTENEDRIKELEEALDTAVEERQELLEAAEKEIEYHRLIAAEIEQNMIDDFEWKLHEIESEYNKKFKSAVASSSGATQSTGAIPKTSVSSPGSAMYDVELFEKKLREATNEITRKKDEEFAKLHIQLRKETDDKLRLERNSLKTALDGVHSSELRKSNDEIKRTITREFSKQIESLQNEVSQYQSQISTLTLTIQKKDDEVIEARKLATQEGDEKAFKERRQANVLGEKYEHEMEKLEADYSKELATLREEHDRQIKNLEKRLEVALGAKLEHMEALREEVEEEYADRMETLRDMYQDELRNQTDSLKKEKDKFYSLEKSLQETLRMKRNEIERYSSLENDYKSEIDELKERLQKQTDEVLKLQTELNEYEYEDAL</sequence>
<feature type="region of interest" description="Disordered" evidence="2">
    <location>
        <begin position="233"/>
        <end position="252"/>
    </location>
</feature>
<feature type="compositionally biased region" description="Low complexity" evidence="2">
    <location>
        <begin position="87"/>
        <end position="101"/>
    </location>
</feature>
<feature type="region of interest" description="Disordered" evidence="2">
    <location>
        <begin position="30"/>
        <end position="108"/>
    </location>
</feature>
<keyword evidence="1" id="KW-0175">Coiled coil</keyword>
<feature type="non-terminal residue" evidence="3">
    <location>
        <position position="1"/>
    </location>
</feature>